<evidence type="ECO:0000313" key="2">
    <source>
        <dbReference type="Proteomes" id="UP001399917"/>
    </source>
</evidence>
<gene>
    <name evidence="1" type="ORF">GCM10022404_24210</name>
</gene>
<reference evidence="2" key="1">
    <citation type="journal article" date="2019" name="Int. J. Syst. Evol. Microbiol.">
        <title>The Global Catalogue of Microorganisms (GCM) 10K type strain sequencing project: providing services to taxonomists for standard genome sequencing and annotation.</title>
        <authorList>
            <consortium name="The Broad Institute Genomics Platform"/>
            <consortium name="The Broad Institute Genome Sequencing Center for Infectious Disease"/>
            <person name="Wu L."/>
            <person name="Ma J."/>
        </authorList>
    </citation>
    <scope>NUCLEOTIDE SEQUENCE [LARGE SCALE GENOMIC DNA]</scope>
    <source>
        <strain evidence="2">JCM 17190</strain>
    </source>
</reference>
<organism evidence="1 2">
    <name type="scientific">Celeribacter arenosi</name>
    <dbReference type="NCBI Taxonomy" id="792649"/>
    <lineage>
        <taxon>Bacteria</taxon>
        <taxon>Pseudomonadati</taxon>
        <taxon>Pseudomonadota</taxon>
        <taxon>Alphaproteobacteria</taxon>
        <taxon>Rhodobacterales</taxon>
        <taxon>Roseobacteraceae</taxon>
        <taxon>Celeribacter</taxon>
    </lineage>
</organism>
<dbReference type="RefSeq" id="WP_344847460.1">
    <property type="nucleotide sequence ID" value="NZ_BAABDF010000007.1"/>
</dbReference>
<name>A0ABP7KD76_9RHOB</name>
<dbReference type="EMBL" id="BAABDF010000007">
    <property type="protein sequence ID" value="GAA3873535.1"/>
    <property type="molecule type" value="Genomic_DNA"/>
</dbReference>
<sequence>MSYPSLASRGAAPVGTIDHLDEEGRMVVALMRGNHGHWEDDLARVFGQMMGIVQSHGRRALLHHSKTCNCLGADEATIVELVQRAGSGARSDATLMALMLVSAEVAPLMVSMAEQLALLIRLDIRIGSGPLH</sequence>
<accession>A0ABP7KD76</accession>
<proteinExistence type="predicted"/>
<keyword evidence="2" id="KW-1185">Reference proteome</keyword>
<dbReference type="Proteomes" id="UP001399917">
    <property type="component" value="Unassembled WGS sequence"/>
</dbReference>
<evidence type="ECO:0000313" key="1">
    <source>
        <dbReference type="EMBL" id="GAA3873535.1"/>
    </source>
</evidence>
<comment type="caution">
    <text evidence="1">The sequence shown here is derived from an EMBL/GenBank/DDBJ whole genome shotgun (WGS) entry which is preliminary data.</text>
</comment>
<protein>
    <submittedName>
        <fullName evidence="1">Uncharacterized protein</fullName>
    </submittedName>
</protein>